<gene>
    <name evidence="2" type="ORF">KFK14_01775</name>
</gene>
<reference evidence="2" key="1">
    <citation type="submission" date="2021-04" db="EMBL/GenBank/DDBJ databases">
        <title>Isolation of p-tert-butylphenol degrading bacteria Sphingobium phenoxybenzoativorans Tas13 from active sludge.</title>
        <authorList>
            <person name="Li Y."/>
        </authorList>
    </citation>
    <scope>NUCLEOTIDE SEQUENCE</scope>
    <source>
        <strain evidence="2">Tas13</strain>
    </source>
</reference>
<dbReference type="EMBL" id="CP073910">
    <property type="protein sequence ID" value="QUT08045.1"/>
    <property type="molecule type" value="Genomic_DNA"/>
</dbReference>
<accession>A0A975KAY7</accession>
<dbReference type="KEGG" id="spph:KFK14_01775"/>
<organism evidence="2 3">
    <name type="scientific">Sphingobium phenoxybenzoativorans</name>
    <dbReference type="NCBI Taxonomy" id="1592790"/>
    <lineage>
        <taxon>Bacteria</taxon>
        <taxon>Pseudomonadati</taxon>
        <taxon>Pseudomonadota</taxon>
        <taxon>Alphaproteobacteria</taxon>
        <taxon>Sphingomonadales</taxon>
        <taxon>Sphingomonadaceae</taxon>
        <taxon>Sphingobium</taxon>
    </lineage>
</organism>
<feature type="region of interest" description="Disordered" evidence="1">
    <location>
        <begin position="1"/>
        <end position="21"/>
    </location>
</feature>
<name>A0A975KAY7_9SPHN</name>
<protein>
    <submittedName>
        <fullName evidence="2">Uncharacterized protein</fullName>
    </submittedName>
</protein>
<sequence>MTLPAPAQANPAQADPAKAAAPQSHAGHYYLQGVMETGSELMLDPRGRFEWYLVYGALDLFAEGTWRQDGGTIVLTSEKAKGMPEPGFKTLTLTVRDADLIPPDGKGAYVLAPAQ</sequence>
<evidence type="ECO:0000313" key="2">
    <source>
        <dbReference type="EMBL" id="QUT08045.1"/>
    </source>
</evidence>
<keyword evidence="3" id="KW-1185">Reference proteome</keyword>
<dbReference type="Proteomes" id="UP000681425">
    <property type="component" value="Chromosome"/>
</dbReference>
<evidence type="ECO:0000256" key="1">
    <source>
        <dbReference type="SAM" id="MobiDB-lite"/>
    </source>
</evidence>
<dbReference type="AlphaFoldDB" id="A0A975KAY7"/>
<evidence type="ECO:0000313" key="3">
    <source>
        <dbReference type="Proteomes" id="UP000681425"/>
    </source>
</evidence>
<proteinExistence type="predicted"/>